<protein>
    <submittedName>
        <fullName evidence="1">Uncharacterized protein</fullName>
    </submittedName>
</protein>
<sequence>MLEPALEIMDKEASRLLRSLLDPRIAEFVDWRKFLSSPKFLAIGQDQIDHFVKHGDFRYIKLILDQFMGHKSFKPMLLWFCDSAGLDYSFSGTELVLKRASSAHTLEGDLKAYMATYTGTAKDVGGIIPTKPTRQQVLAKLFNPEGRRGGNPCVQGGAPGLGKRS</sequence>
<name>A0A1Y5Q911_9GAMM</name>
<proteinExistence type="predicted"/>
<dbReference type="EMBL" id="FLTS01000001">
    <property type="protein sequence ID" value="SBV37675.1"/>
    <property type="molecule type" value="Genomic_DNA"/>
</dbReference>
<accession>A0A1Y5Q911</accession>
<reference evidence="1" key="1">
    <citation type="submission" date="2016-03" db="EMBL/GenBank/DDBJ databases">
        <authorList>
            <person name="Ploux O."/>
        </authorList>
    </citation>
    <scope>NUCLEOTIDE SEQUENCE</scope>
    <source>
        <strain evidence="1">UC10</strain>
    </source>
</reference>
<organism evidence="1">
    <name type="scientific">uncultured Stenotrophomonas sp</name>
    <dbReference type="NCBI Taxonomy" id="165438"/>
    <lineage>
        <taxon>Bacteria</taxon>
        <taxon>Pseudomonadati</taxon>
        <taxon>Pseudomonadota</taxon>
        <taxon>Gammaproteobacteria</taxon>
        <taxon>Lysobacterales</taxon>
        <taxon>Lysobacteraceae</taxon>
        <taxon>Stenotrophomonas</taxon>
        <taxon>environmental samples</taxon>
    </lineage>
</organism>
<evidence type="ECO:0000313" key="1">
    <source>
        <dbReference type="EMBL" id="SBV37675.1"/>
    </source>
</evidence>
<dbReference type="AlphaFoldDB" id="A0A1Y5Q911"/>
<gene>
    <name evidence="1" type="ORF">STPYR_12618</name>
</gene>